<evidence type="ECO:0000256" key="6">
    <source>
        <dbReference type="SAM" id="Phobius"/>
    </source>
</evidence>
<name>A0AAE0DFA0_9LECA</name>
<reference evidence="7" key="1">
    <citation type="submission" date="2022-11" db="EMBL/GenBank/DDBJ databases">
        <title>Chromosomal genome sequence assembly and mating type (MAT) locus characterization of the leprose asexual lichenized fungus Lepraria neglecta (Nyl.) Erichsen.</title>
        <authorList>
            <person name="Allen J.L."/>
            <person name="Pfeffer B."/>
        </authorList>
    </citation>
    <scope>NUCLEOTIDE SEQUENCE</scope>
    <source>
        <strain evidence="7">Allen 5258</strain>
    </source>
</reference>
<dbReference type="InterPro" id="IPR051694">
    <property type="entry name" value="Immunoregulatory_rcpt-like"/>
</dbReference>
<evidence type="ECO:0000313" key="7">
    <source>
        <dbReference type="EMBL" id="KAK3167274.1"/>
    </source>
</evidence>
<evidence type="ECO:0000256" key="4">
    <source>
        <dbReference type="ARBA" id="ARBA00023136"/>
    </source>
</evidence>
<feature type="transmembrane region" description="Helical" evidence="6">
    <location>
        <begin position="75"/>
        <end position="100"/>
    </location>
</feature>
<comment type="subcellular location">
    <subcellularLocation>
        <location evidence="1">Membrane</location>
        <topology evidence="1">Single-pass membrane protein</topology>
    </subcellularLocation>
</comment>
<feature type="region of interest" description="Disordered" evidence="5">
    <location>
        <begin position="36"/>
        <end position="73"/>
    </location>
</feature>
<keyword evidence="3 6" id="KW-1133">Transmembrane helix</keyword>
<dbReference type="EMBL" id="JASNWA010000011">
    <property type="protein sequence ID" value="KAK3167274.1"/>
    <property type="molecule type" value="Genomic_DNA"/>
</dbReference>
<comment type="caution">
    <text evidence="7">The sequence shown here is derived from an EMBL/GenBank/DDBJ whole genome shotgun (WGS) entry which is preliminary data.</text>
</comment>
<feature type="compositionally biased region" description="Low complexity" evidence="5">
    <location>
        <begin position="58"/>
        <end position="73"/>
    </location>
</feature>
<dbReference type="GO" id="GO:0016020">
    <property type="term" value="C:membrane"/>
    <property type="evidence" value="ECO:0007669"/>
    <property type="project" value="UniProtKB-SubCell"/>
</dbReference>
<feature type="compositionally biased region" description="Basic and acidic residues" evidence="5">
    <location>
        <begin position="140"/>
        <end position="149"/>
    </location>
</feature>
<evidence type="ECO:0000256" key="2">
    <source>
        <dbReference type="ARBA" id="ARBA00022692"/>
    </source>
</evidence>
<evidence type="ECO:0000256" key="3">
    <source>
        <dbReference type="ARBA" id="ARBA00022989"/>
    </source>
</evidence>
<organism evidence="7 8">
    <name type="scientific">Lepraria neglecta</name>
    <dbReference type="NCBI Taxonomy" id="209136"/>
    <lineage>
        <taxon>Eukaryota</taxon>
        <taxon>Fungi</taxon>
        <taxon>Dikarya</taxon>
        <taxon>Ascomycota</taxon>
        <taxon>Pezizomycotina</taxon>
        <taxon>Lecanoromycetes</taxon>
        <taxon>OSLEUM clade</taxon>
        <taxon>Lecanoromycetidae</taxon>
        <taxon>Lecanorales</taxon>
        <taxon>Lecanorineae</taxon>
        <taxon>Stereocaulaceae</taxon>
        <taxon>Lepraria</taxon>
    </lineage>
</organism>
<keyword evidence="2 6" id="KW-0812">Transmembrane</keyword>
<evidence type="ECO:0000313" key="8">
    <source>
        <dbReference type="Proteomes" id="UP001276659"/>
    </source>
</evidence>
<evidence type="ECO:0000256" key="5">
    <source>
        <dbReference type="SAM" id="MobiDB-lite"/>
    </source>
</evidence>
<keyword evidence="8" id="KW-1185">Reference proteome</keyword>
<dbReference type="PANTHER" id="PTHR15549:SF26">
    <property type="entry name" value="AXIAL BUDDING PATTERN PROTEIN 2-RELATED"/>
    <property type="match status" value="1"/>
</dbReference>
<dbReference type="Proteomes" id="UP001276659">
    <property type="component" value="Unassembled WGS sequence"/>
</dbReference>
<sequence length="177" mass="18106">MHVGGNATMKAPPGGFNHSALTQIFQKTIPRIEDSALNTTTPSSKTNGTNGASGTGGQSPASSPSSSTPASSTPVGAIAGGVVGGVAALAITGALLYVFYFRRRTREKQAAAAAAAANQWGKPELSTHASVSRNRHTVHEVHGDHRPNEIDGNGFVEAPAGDQARPPPVFEMASSNH</sequence>
<protein>
    <submittedName>
        <fullName evidence="7">Uncharacterized protein</fullName>
    </submittedName>
</protein>
<dbReference type="AlphaFoldDB" id="A0AAE0DFA0"/>
<gene>
    <name evidence="7" type="ORF">OEA41_010401</name>
</gene>
<feature type="region of interest" description="Disordered" evidence="5">
    <location>
        <begin position="140"/>
        <end position="177"/>
    </location>
</feature>
<dbReference type="GO" id="GO:0071944">
    <property type="term" value="C:cell periphery"/>
    <property type="evidence" value="ECO:0007669"/>
    <property type="project" value="UniProtKB-ARBA"/>
</dbReference>
<keyword evidence="4 6" id="KW-0472">Membrane</keyword>
<dbReference type="PANTHER" id="PTHR15549">
    <property type="entry name" value="PAIRED IMMUNOGLOBULIN-LIKE TYPE 2 RECEPTOR"/>
    <property type="match status" value="1"/>
</dbReference>
<evidence type="ECO:0000256" key="1">
    <source>
        <dbReference type="ARBA" id="ARBA00004167"/>
    </source>
</evidence>
<proteinExistence type="predicted"/>
<accession>A0AAE0DFA0</accession>